<name>A0ACB0XUE0_MELEN</name>
<proteinExistence type="predicted"/>
<organism evidence="1 2">
    <name type="scientific">Meloidogyne enterolobii</name>
    <name type="common">Root-knot nematode worm</name>
    <name type="synonym">Meloidogyne mayaguensis</name>
    <dbReference type="NCBI Taxonomy" id="390850"/>
    <lineage>
        <taxon>Eukaryota</taxon>
        <taxon>Metazoa</taxon>
        <taxon>Ecdysozoa</taxon>
        <taxon>Nematoda</taxon>
        <taxon>Chromadorea</taxon>
        <taxon>Rhabditida</taxon>
        <taxon>Tylenchina</taxon>
        <taxon>Tylenchomorpha</taxon>
        <taxon>Tylenchoidea</taxon>
        <taxon>Meloidogynidae</taxon>
        <taxon>Meloidogyninae</taxon>
        <taxon>Meloidogyne</taxon>
    </lineage>
</organism>
<dbReference type="Proteomes" id="UP001497535">
    <property type="component" value="Unassembled WGS sequence"/>
</dbReference>
<gene>
    <name evidence="1" type="ORF">MENTE1834_LOCUS3784</name>
</gene>
<accession>A0ACB0XUE0</accession>
<sequence length="153" mass="17603">MASGVMVNAECQTAFQQLSEAKKYRYIIYKIVENEVVVEVALTAEEIGTTDDSYEDNSKAAYEIFVKDIKDKTDGFQDCRYAVFDFKFQTHRPGAGTSKMDKIVFIQVFFEINRVFGFVINPIDWLYLIWGSNQGCRFQTTKMGRSHSKMGKK</sequence>
<evidence type="ECO:0000313" key="2">
    <source>
        <dbReference type="Proteomes" id="UP001497535"/>
    </source>
</evidence>
<evidence type="ECO:0000313" key="1">
    <source>
        <dbReference type="EMBL" id="CAK5018300.1"/>
    </source>
</evidence>
<keyword evidence="2" id="KW-1185">Reference proteome</keyword>
<reference evidence="1" key="1">
    <citation type="submission" date="2023-11" db="EMBL/GenBank/DDBJ databases">
        <authorList>
            <person name="Poullet M."/>
        </authorList>
    </citation>
    <scope>NUCLEOTIDE SEQUENCE</scope>
    <source>
        <strain evidence="1">E1834</strain>
    </source>
</reference>
<protein>
    <submittedName>
        <fullName evidence="1">Uncharacterized protein</fullName>
    </submittedName>
</protein>
<dbReference type="EMBL" id="CAVMJV010000003">
    <property type="protein sequence ID" value="CAK5018300.1"/>
    <property type="molecule type" value="Genomic_DNA"/>
</dbReference>
<comment type="caution">
    <text evidence="1">The sequence shown here is derived from an EMBL/GenBank/DDBJ whole genome shotgun (WGS) entry which is preliminary data.</text>
</comment>